<protein>
    <submittedName>
        <fullName evidence="1">Uncharacterized protein</fullName>
    </submittedName>
</protein>
<dbReference type="AlphaFoldDB" id="A0A0A9A8H1"/>
<name>A0A0A9A8H1_ARUDO</name>
<evidence type="ECO:0000313" key="1">
    <source>
        <dbReference type="EMBL" id="JAD43347.1"/>
    </source>
</evidence>
<reference evidence="1" key="1">
    <citation type="submission" date="2014-09" db="EMBL/GenBank/DDBJ databases">
        <authorList>
            <person name="Magalhaes I.L.F."/>
            <person name="Oliveira U."/>
            <person name="Santos F.R."/>
            <person name="Vidigal T.H.D.A."/>
            <person name="Brescovit A.D."/>
            <person name="Santos A.J."/>
        </authorList>
    </citation>
    <scope>NUCLEOTIDE SEQUENCE</scope>
    <source>
        <tissue evidence="1">Shoot tissue taken approximately 20 cm above the soil surface</tissue>
    </source>
</reference>
<dbReference type="EMBL" id="GBRH01254548">
    <property type="protein sequence ID" value="JAD43347.1"/>
    <property type="molecule type" value="Transcribed_RNA"/>
</dbReference>
<organism evidence="1">
    <name type="scientific">Arundo donax</name>
    <name type="common">Giant reed</name>
    <name type="synonym">Donax arundinaceus</name>
    <dbReference type="NCBI Taxonomy" id="35708"/>
    <lineage>
        <taxon>Eukaryota</taxon>
        <taxon>Viridiplantae</taxon>
        <taxon>Streptophyta</taxon>
        <taxon>Embryophyta</taxon>
        <taxon>Tracheophyta</taxon>
        <taxon>Spermatophyta</taxon>
        <taxon>Magnoliopsida</taxon>
        <taxon>Liliopsida</taxon>
        <taxon>Poales</taxon>
        <taxon>Poaceae</taxon>
        <taxon>PACMAD clade</taxon>
        <taxon>Arundinoideae</taxon>
        <taxon>Arundineae</taxon>
        <taxon>Arundo</taxon>
    </lineage>
</organism>
<proteinExistence type="predicted"/>
<reference evidence="1" key="2">
    <citation type="journal article" date="2015" name="Data Brief">
        <title>Shoot transcriptome of the giant reed, Arundo donax.</title>
        <authorList>
            <person name="Barrero R.A."/>
            <person name="Guerrero F.D."/>
            <person name="Moolhuijzen P."/>
            <person name="Goolsby J.A."/>
            <person name="Tidwell J."/>
            <person name="Bellgard S.E."/>
            <person name="Bellgard M.I."/>
        </authorList>
    </citation>
    <scope>NUCLEOTIDE SEQUENCE</scope>
    <source>
        <tissue evidence="1">Shoot tissue taken approximately 20 cm above the soil surface</tissue>
    </source>
</reference>
<accession>A0A0A9A8H1</accession>
<sequence length="49" mass="5652">MHLVYFRQLHQLTESPLLEIAAKPIVLNFHAHHPHQLHASQLSAPREPP</sequence>